<name>A0ACC2JPC0_9PEZI</name>
<evidence type="ECO:0000313" key="2">
    <source>
        <dbReference type="Proteomes" id="UP001153332"/>
    </source>
</evidence>
<dbReference type="EMBL" id="JAPUUL010000833">
    <property type="protein sequence ID" value="KAJ8129197.1"/>
    <property type="molecule type" value="Genomic_DNA"/>
</dbReference>
<organism evidence="1 2">
    <name type="scientific">Lasiodiplodia mahajangana</name>
    <dbReference type="NCBI Taxonomy" id="1108764"/>
    <lineage>
        <taxon>Eukaryota</taxon>
        <taxon>Fungi</taxon>
        <taxon>Dikarya</taxon>
        <taxon>Ascomycota</taxon>
        <taxon>Pezizomycotina</taxon>
        <taxon>Dothideomycetes</taxon>
        <taxon>Dothideomycetes incertae sedis</taxon>
        <taxon>Botryosphaeriales</taxon>
        <taxon>Botryosphaeriaceae</taxon>
        <taxon>Lasiodiplodia</taxon>
    </lineage>
</organism>
<reference evidence="1" key="1">
    <citation type="submission" date="2022-12" db="EMBL/GenBank/DDBJ databases">
        <title>Genome Sequence of Lasiodiplodia mahajangana.</title>
        <authorList>
            <person name="Buettner E."/>
        </authorList>
    </citation>
    <scope>NUCLEOTIDE SEQUENCE</scope>
    <source>
        <strain evidence="1">VT137</strain>
    </source>
</reference>
<comment type="caution">
    <text evidence="1">The sequence shown here is derived from an EMBL/GenBank/DDBJ whole genome shotgun (WGS) entry which is preliminary data.</text>
</comment>
<keyword evidence="2" id="KW-1185">Reference proteome</keyword>
<protein>
    <submittedName>
        <fullName evidence="1">Uncharacterized protein</fullName>
    </submittedName>
</protein>
<gene>
    <name evidence="1" type="ORF">O1611_g4435</name>
</gene>
<proteinExistence type="predicted"/>
<evidence type="ECO:0000313" key="1">
    <source>
        <dbReference type="EMBL" id="KAJ8129197.1"/>
    </source>
</evidence>
<sequence>MADDVSLVLPPLLSPACNSTPPRIRIRHPGYKECRGENILLELPAIDYIVESSSQVRTSGLHHGTAIIACGIIANNAFDDVYFSHDPYGQTRVRIPRDNILEPGDYWLQLTGREPPPPTTCSPSPELISTPKDDKYYKYPIVPSFRDWQFPHGQLPDEWQRPHSPPQPALAKTYEVADRCFLTDLRIGLEKCHLIPSAQQEWFNENEMSLYCNISTDSTIDDEANMVSLMANIRVAFDNCSFVIVPKPSAADPRLYAFAAHILSTTPEARDFADLYQNVSIQTKYINALSPEFLFARFAWALFPYLQKFVFESTVSRNLAVIEKNEANPRNKWMNSRRYKKRRIARGESTPGLKDYNWEKNDRGRSRHRDMWSESNTDVDVDQ</sequence>
<accession>A0ACC2JPC0</accession>
<dbReference type="Proteomes" id="UP001153332">
    <property type="component" value="Unassembled WGS sequence"/>
</dbReference>